<dbReference type="EMBL" id="HG739118">
    <property type="protein sequence ID" value="CDP08600.1"/>
    <property type="molecule type" value="Genomic_DNA"/>
</dbReference>
<dbReference type="Gramene" id="CDP08600">
    <property type="protein sequence ID" value="CDP08600"/>
    <property type="gene ID" value="GSCOC_T00027600001"/>
</dbReference>
<name>A0A068UJ78_COFCA</name>
<evidence type="ECO:0000313" key="1">
    <source>
        <dbReference type="EMBL" id="CDP08600.1"/>
    </source>
</evidence>
<evidence type="ECO:0008006" key="3">
    <source>
        <dbReference type="Google" id="ProtNLM"/>
    </source>
</evidence>
<organism evidence="1 2">
    <name type="scientific">Coffea canephora</name>
    <name type="common">Robusta coffee</name>
    <dbReference type="NCBI Taxonomy" id="49390"/>
    <lineage>
        <taxon>Eukaryota</taxon>
        <taxon>Viridiplantae</taxon>
        <taxon>Streptophyta</taxon>
        <taxon>Embryophyta</taxon>
        <taxon>Tracheophyta</taxon>
        <taxon>Spermatophyta</taxon>
        <taxon>Magnoliopsida</taxon>
        <taxon>eudicotyledons</taxon>
        <taxon>Gunneridae</taxon>
        <taxon>Pentapetalae</taxon>
        <taxon>asterids</taxon>
        <taxon>lamiids</taxon>
        <taxon>Gentianales</taxon>
        <taxon>Rubiaceae</taxon>
        <taxon>Ixoroideae</taxon>
        <taxon>Gardenieae complex</taxon>
        <taxon>Bertiereae - Coffeeae clade</taxon>
        <taxon>Coffeeae</taxon>
        <taxon>Coffea</taxon>
    </lineage>
</organism>
<dbReference type="AlphaFoldDB" id="A0A068UJ78"/>
<dbReference type="InParanoid" id="A0A068UJ78"/>
<dbReference type="InterPro" id="IPR035979">
    <property type="entry name" value="RBD_domain_sf"/>
</dbReference>
<dbReference type="Gene3D" id="3.30.70.330">
    <property type="match status" value="1"/>
</dbReference>
<sequence length="64" mass="7766">MRGIVHYTNYDDMKYAIRKLDDSLFRNQYSRAYIRVCNDEPFIFYLGVIRQSFSTIFLSWSVKL</sequence>
<dbReference type="OrthoDB" id="1099063at2759"/>
<dbReference type="InterPro" id="IPR012677">
    <property type="entry name" value="Nucleotide-bd_a/b_plait_sf"/>
</dbReference>
<proteinExistence type="predicted"/>
<dbReference type="PhylomeDB" id="A0A068UJ78"/>
<dbReference type="Proteomes" id="UP000295252">
    <property type="component" value="Chromosome IV"/>
</dbReference>
<dbReference type="SUPFAM" id="SSF54928">
    <property type="entry name" value="RNA-binding domain, RBD"/>
    <property type="match status" value="1"/>
</dbReference>
<dbReference type="GO" id="GO:0003676">
    <property type="term" value="F:nucleic acid binding"/>
    <property type="evidence" value="ECO:0007669"/>
    <property type="project" value="InterPro"/>
</dbReference>
<keyword evidence="2" id="KW-1185">Reference proteome</keyword>
<evidence type="ECO:0000313" key="2">
    <source>
        <dbReference type="Proteomes" id="UP000295252"/>
    </source>
</evidence>
<gene>
    <name evidence="1" type="ORF">GSCOC_T00027600001</name>
</gene>
<accession>A0A068UJ78</accession>
<dbReference type="STRING" id="49390.A0A068UJ78"/>
<protein>
    <recommendedName>
        <fullName evidence="3">RRM domain-containing protein</fullName>
    </recommendedName>
</protein>
<reference evidence="2" key="1">
    <citation type="journal article" date="2014" name="Science">
        <title>The coffee genome provides insight into the convergent evolution of caffeine biosynthesis.</title>
        <authorList>
            <person name="Denoeud F."/>
            <person name="Carretero-Paulet L."/>
            <person name="Dereeper A."/>
            <person name="Droc G."/>
            <person name="Guyot R."/>
            <person name="Pietrella M."/>
            <person name="Zheng C."/>
            <person name="Alberti A."/>
            <person name="Anthony F."/>
            <person name="Aprea G."/>
            <person name="Aury J.M."/>
            <person name="Bento P."/>
            <person name="Bernard M."/>
            <person name="Bocs S."/>
            <person name="Campa C."/>
            <person name="Cenci A."/>
            <person name="Combes M.C."/>
            <person name="Crouzillat D."/>
            <person name="Da Silva C."/>
            <person name="Daddiego L."/>
            <person name="De Bellis F."/>
            <person name="Dussert S."/>
            <person name="Garsmeur O."/>
            <person name="Gayraud T."/>
            <person name="Guignon V."/>
            <person name="Jahn K."/>
            <person name="Jamilloux V."/>
            <person name="Joet T."/>
            <person name="Labadie K."/>
            <person name="Lan T."/>
            <person name="Leclercq J."/>
            <person name="Lepelley M."/>
            <person name="Leroy T."/>
            <person name="Li L.T."/>
            <person name="Librado P."/>
            <person name="Lopez L."/>
            <person name="Munoz A."/>
            <person name="Noel B."/>
            <person name="Pallavicini A."/>
            <person name="Perrotta G."/>
            <person name="Poncet V."/>
            <person name="Pot D."/>
            <person name="Priyono X."/>
            <person name="Rigoreau M."/>
            <person name="Rouard M."/>
            <person name="Rozas J."/>
            <person name="Tranchant-Dubreuil C."/>
            <person name="VanBuren R."/>
            <person name="Zhang Q."/>
            <person name="Andrade A.C."/>
            <person name="Argout X."/>
            <person name="Bertrand B."/>
            <person name="de Kochko A."/>
            <person name="Graziosi G."/>
            <person name="Henry R.J."/>
            <person name="Jayarama X."/>
            <person name="Ming R."/>
            <person name="Nagai C."/>
            <person name="Rounsley S."/>
            <person name="Sankoff D."/>
            <person name="Giuliano G."/>
            <person name="Albert V.A."/>
            <person name="Wincker P."/>
            <person name="Lashermes P."/>
        </authorList>
    </citation>
    <scope>NUCLEOTIDE SEQUENCE [LARGE SCALE GENOMIC DNA]</scope>
    <source>
        <strain evidence="2">cv. DH200-94</strain>
    </source>
</reference>